<evidence type="ECO:0000313" key="4">
    <source>
        <dbReference type="Proteomes" id="UP001454036"/>
    </source>
</evidence>
<keyword evidence="2" id="KW-1133">Transmembrane helix</keyword>
<sequence>MKKIKSGLKCFVGLSAVNYVDLCGLCDLYGLCRPLWSLLTFVVYVVSALPYVLSSALAKALPDKGARPKGPKNKAKQKQGGKEKALGKPPESILA</sequence>
<gene>
    <name evidence="3" type="ORF">LIER_20602</name>
</gene>
<dbReference type="EMBL" id="BAABME010005261">
    <property type="protein sequence ID" value="GAA0165120.1"/>
    <property type="molecule type" value="Genomic_DNA"/>
</dbReference>
<feature type="transmembrane region" description="Helical" evidence="2">
    <location>
        <begin position="38"/>
        <end position="58"/>
    </location>
</feature>
<keyword evidence="2" id="KW-0812">Transmembrane</keyword>
<accession>A0AAV3QNH1</accession>
<protein>
    <submittedName>
        <fullName evidence="3">Uncharacterized protein</fullName>
    </submittedName>
</protein>
<dbReference type="AlphaFoldDB" id="A0AAV3QNH1"/>
<evidence type="ECO:0000313" key="3">
    <source>
        <dbReference type="EMBL" id="GAA0165120.1"/>
    </source>
</evidence>
<evidence type="ECO:0000256" key="1">
    <source>
        <dbReference type="SAM" id="MobiDB-lite"/>
    </source>
</evidence>
<dbReference type="Proteomes" id="UP001454036">
    <property type="component" value="Unassembled WGS sequence"/>
</dbReference>
<reference evidence="3 4" key="1">
    <citation type="submission" date="2024-01" db="EMBL/GenBank/DDBJ databases">
        <title>The complete chloroplast genome sequence of Lithospermum erythrorhizon: insights into the phylogenetic relationship among Boraginaceae species and the maternal lineages of purple gromwells.</title>
        <authorList>
            <person name="Okada T."/>
            <person name="Watanabe K."/>
        </authorList>
    </citation>
    <scope>NUCLEOTIDE SEQUENCE [LARGE SCALE GENOMIC DNA]</scope>
</reference>
<proteinExistence type="predicted"/>
<name>A0AAV3QNH1_LITER</name>
<organism evidence="3 4">
    <name type="scientific">Lithospermum erythrorhizon</name>
    <name type="common">Purple gromwell</name>
    <name type="synonym">Lithospermum officinale var. erythrorhizon</name>
    <dbReference type="NCBI Taxonomy" id="34254"/>
    <lineage>
        <taxon>Eukaryota</taxon>
        <taxon>Viridiplantae</taxon>
        <taxon>Streptophyta</taxon>
        <taxon>Embryophyta</taxon>
        <taxon>Tracheophyta</taxon>
        <taxon>Spermatophyta</taxon>
        <taxon>Magnoliopsida</taxon>
        <taxon>eudicotyledons</taxon>
        <taxon>Gunneridae</taxon>
        <taxon>Pentapetalae</taxon>
        <taxon>asterids</taxon>
        <taxon>lamiids</taxon>
        <taxon>Boraginales</taxon>
        <taxon>Boraginaceae</taxon>
        <taxon>Boraginoideae</taxon>
        <taxon>Lithospermeae</taxon>
        <taxon>Lithospermum</taxon>
    </lineage>
</organism>
<evidence type="ECO:0000256" key="2">
    <source>
        <dbReference type="SAM" id="Phobius"/>
    </source>
</evidence>
<feature type="compositionally biased region" description="Basic residues" evidence="1">
    <location>
        <begin position="67"/>
        <end position="79"/>
    </location>
</feature>
<feature type="region of interest" description="Disordered" evidence="1">
    <location>
        <begin position="61"/>
        <end position="95"/>
    </location>
</feature>
<keyword evidence="2" id="KW-0472">Membrane</keyword>
<keyword evidence="4" id="KW-1185">Reference proteome</keyword>
<comment type="caution">
    <text evidence="3">The sequence shown here is derived from an EMBL/GenBank/DDBJ whole genome shotgun (WGS) entry which is preliminary data.</text>
</comment>